<dbReference type="OrthoDB" id="3040293at2759"/>
<reference evidence="2" key="1">
    <citation type="submission" date="2020-05" db="EMBL/GenBank/DDBJ databases">
        <title>Mycena genomes resolve the evolution of fungal bioluminescence.</title>
        <authorList>
            <person name="Tsai I.J."/>
        </authorList>
    </citation>
    <scope>NUCLEOTIDE SEQUENCE</scope>
    <source>
        <strain evidence="2">160909Yilan</strain>
    </source>
</reference>
<feature type="compositionally biased region" description="Low complexity" evidence="1">
    <location>
        <begin position="112"/>
        <end position="121"/>
    </location>
</feature>
<comment type="caution">
    <text evidence="2">The sequence shown here is derived from an EMBL/GenBank/DDBJ whole genome shotgun (WGS) entry which is preliminary data.</text>
</comment>
<sequence>MSCQNVNLIYIAVLELIKFSGSDNYAGISFTKDEVLKALKLKSSSSSSDNVAFDPDNLKDWSKAKTWYASGGVTHNDLFRKVKTVDFKNGLAERRAQHGKGSSSSKGRTCRPSRSSSGSDAPSRKHRRSNMKVHVPPATSTSLVVSSQQLSLAVATPLQTGSALASNVLELNCPSLDPEFVAHCFDCFEYLPQINHALVKRTGIKDSIRAAAFDLHHLRPQSRVLALCIIAFASLSSFHESVLGPGPRPQSMEDLDFFLSSPDIRECGMRRAAACRALRAKAVKDAFETGIMFEATEENALSCYLLDNLDQSDTCGPTRIWGAAYIAHVRAMAPRWREGKYTQSDEARWMGLLMAESLFATARRIPMLTFVLSFGAFGLLTRRDSTLHDQRLLSGPESSLESLLESIESKKQPGLQVLWSSMKPYFFHAVCLARQLYLEINGDYPRLNPLSEVAVIKFLSSLTLLHSVVSLLLARVNSAIGPPPHTRTPIRDGDLCVDSAARSCGYSLVIGFISLALPFHHELELRCDIEDDPRFRERMQLFRMQARKMAASGLHELACALRYLPPLHYMPVNWHILYPCAEFCVEAAAENKEDLEMIVKELKIMGYSLDVFSSPQVTQLIERLEVYLRKPTPAFGEDFLNSAELADLFLPLEQPWMGSPKGTFFDGMQDESGSDFPFSEFANE</sequence>
<feature type="region of interest" description="Disordered" evidence="1">
    <location>
        <begin position="90"/>
        <end position="138"/>
    </location>
</feature>
<evidence type="ECO:0000313" key="3">
    <source>
        <dbReference type="Proteomes" id="UP000623467"/>
    </source>
</evidence>
<dbReference type="AlphaFoldDB" id="A0A8H6X638"/>
<accession>A0A8H6X638</accession>
<evidence type="ECO:0000256" key="1">
    <source>
        <dbReference type="SAM" id="MobiDB-lite"/>
    </source>
</evidence>
<protein>
    <submittedName>
        <fullName evidence="2">Zn(2)-C6 fungal-type domain-containing protein</fullName>
    </submittedName>
</protein>
<dbReference type="EMBL" id="JACAZH010000042">
    <property type="protein sequence ID" value="KAF7335220.1"/>
    <property type="molecule type" value="Genomic_DNA"/>
</dbReference>
<evidence type="ECO:0000313" key="2">
    <source>
        <dbReference type="EMBL" id="KAF7335220.1"/>
    </source>
</evidence>
<dbReference type="Proteomes" id="UP000623467">
    <property type="component" value="Unassembled WGS sequence"/>
</dbReference>
<keyword evidence="3" id="KW-1185">Reference proteome</keyword>
<name>A0A8H6X638_9AGAR</name>
<organism evidence="2 3">
    <name type="scientific">Mycena sanguinolenta</name>
    <dbReference type="NCBI Taxonomy" id="230812"/>
    <lineage>
        <taxon>Eukaryota</taxon>
        <taxon>Fungi</taxon>
        <taxon>Dikarya</taxon>
        <taxon>Basidiomycota</taxon>
        <taxon>Agaricomycotina</taxon>
        <taxon>Agaricomycetes</taxon>
        <taxon>Agaricomycetidae</taxon>
        <taxon>Agaricales</taxon>
        <taxon>Marasmiineae</taxon>
        <taxon>Mycenaceae</taxon>
        <taxon>Mycena</taxon>
    </lineage>
</organism>
<proteinExistence type="predicted"/>
<gene>
    <name evidence="2" type="ORF">MSAN_02355300</name>
</gene>